<accession>K6ZZE0</accession>
<dbReference type="Gene3D" id="3.40.1170.60">
    <property type="match status" value="1"/>
</dbReference>
<dbReference type="InterPro" id="IPR043128">
    <property type="entry name" value="Rev_trsase/Diguanyl_cyclase"/>
</dbReference>
<dbReference type="Pfam" id="PF00817">
    <property type="entry name" value="IMS"/>
    <property type="match status" value="1"/>
</dbReference>
<organism evidence="4 5">
    <name type="scientific">Paraglaciecola polaris LMG 21857</name>
    <dbReference type="NCBI Taxonomy" id="1129793"/>
    <lineage>
        <taxon>Bacteria</taxon>
        <taxon>Pseudomonadati</taxon>
        <taxon>Pseudomonadota</taxon>
        <taxon>Gammaproteobacteria</taxon>
        <taxon>Alteromonadales</taxon>
        <taxon>Alteromonadaceae</taxon>
        <taxon>Paraglaciecola</taxon>
    </lineage>
</organism>
<gene>
    <name evidence="4" type="primary">imuB</name>
    <name evidence="4" type="ORF">GPLA_4703</name>
</gene>
<reference evidence="5" key="1">
    <citation type="journal article" date="2014" name="Environ. Microbiol.">
        <title>Comparative genomics of the marine bacterial genus Glaciecola reveals the high degree of genomic diversity and genomic characteristic for cold adaptation.</title>
        <authorList>
            <person name="Qin Q.L."/>
            <person name="Xie B.B."/>
            <person name="Yu Y."/>
            <person name="Shu Y.L."/>
            <person name="Rong J.C."/>
            <person name="Zhang Y.J."/>
            <person name="Zhao D.L."/>
            <person name="Chen X.L."/>
            <person name="Zhang X.Y."/>
            <person name="Chen B."/>
            <person name="Zhou B.C."/>
            <person name="Zhang Y.Z."/>
        </authorList>
    </citation>
    <scope>NUCLEOTIDE SEQUENCE [LARGE SCALE GENOMIC DNA]</scope>
    <source>
        <strain evidence="5">LMG 21857</strain>
    </source>
</reference>
<dbReference type="SUPFAM" id="SSF56672">
    <property type="entry name" value="DNA/RNA polymerases"/>
    <property type="match status" value="1"/>
</dbReference>
<dbReference type="PANTHER" id="PTHR35369">
    <property type="entry name" value="BLR3025 PROTEIN-RELATED"/>
    <property type="match status" value="1"/>
</dbReference>
<dbReference type="AlphaFoldDB" id="K6ZZE0"/>
<dbReference type="PANTHER" id="PTHR35369:SF2">
    <property type="entry name" value="BLR3025 PROTEIN"/>
    <property type="match status" value="1"/>
</dbReference>
<evidence type="ECO:0000256" key="1">
    <source>
        <dbReference type="ARBA" id="ARBA00010945"/>
    </source>
</evidence>
<name>K6ZZE0_9ALTE</name>
<dbReference type="GO" id="GO:0006281">
    <property type="term" value="P:DNA repair"/>
    <property type="evidence" value="ECO:0007669"/>
    <property type="project" value="InterPro"/>
</dbReference>
<dbReference type="RefSeq" id="WP_007107339.1">
    <property type="nucleotide sequence ID" value="NZ_BAER01000144.1"/>
</dbReference>
<keyword evidence="5" id="KW-1185">Reference proteome</keyword>
<protein>
    <submittedName>
        <fullName evidence="4">Protein ImuB</fullName>
    </submittedName>
</protein>
<dbReference type="InterPro" id="IPR050356">
    <property type="entry name" value="SulA_CellDiv_inhibitor"/>
</dbReference>
<dbReference type="Gene3D" id="3.30.70.270">
    <property type="match status" value="1"/>
</dbReference>
<dbReference type="InterPro" id="IPR001126">
    <property type="entry name" value="UmuC"/>
</dbReference>
<feature type="domain" description="UmuC" evidence="3">
    <location>
        <begin position="28"/>
        <end position="148"/>
    </location>
</feature>
<dbReference type="EMBL" id="BAER01000144">
    <property type="protein sequence ID" value="GAC35577.1"/>
    <property type="molecule type" value="Genomic_DNA"/>
</dbReference>
<dbReference type="OrthoDB" id="5298951at2"/>
<dbReference type="CDD" id="cd03468">
    <property type="entry name" value="PolY_like"/>
    <property type="match status" value="1"/>
</dbReference>
<proteinExistence type="inferred from homology"/>
<dbReference type="InterPro" id="IPR043502">
    <property type="entry name" value="DNA/RNA_pol_sf"/>
</dbReference>
<dbReference type="STRING" id="1129793.GPLA_4703"/>
<evidence type="ECO:0000259" key="3">
    <source>
        <dbReference type="Pfam" id="PF00817"/>
    </source>
</evidence>
<evidence type="ECO:0000313" key="5">
    <source>
        <dbReference type="Proteomes" id="UP000006322"/>
    </source>
</evidence>
<comment type="caution">
    <text evidence="4">The sequence shown here is derived from an EMBL/GenBank/DDBJ whole genome shotgun (WGS) entry which is preliminary data.</text>
</comment>
<sequence>MHSLWLYLHFPNLQLDSYAIEEPDASLPRVILDSHSGIVQLNQAARHVGIKTHMSLGTAAALHRDLQVLPSSPKIEKQQLNLIAQRLYLIASDICFFSPQGLLLRVHNMLRLYGSLDALWGMIKKQLAPLNVDFFYASGHSPLAAKLLALRGWNKVTEQHDVILTALKKVDLTVTDLTAKDVGKLNSVGVKTVEQLFAIPFGELAKRFESHVITYLGQLRGEFNHPVEFFHPVEHFQQHIELLYEIERSDVLLRPIQHLLTSLESFLLLRDELTQQLHLTLYQRGKDPLEVHIGSQQGEYRAKHWSALLTLRFESLILNAPIVAIQLATGKTFVRCPDKHDLFLGKQGAVSRLQLVSLLSAKLGENALFSPSTVNDYRPECASQYTSALEIKESHPEYHQSLRPSLLLPVPVILCEAVSIMHGPERISTGWWDHHPIVRDYFIAMSQNGQWFWVFKTPEKQWFLHGIFS</sequence>
<comment type="similarity">
    <text evidence="1">Belongs to the DNA polymerase type-Y family.</text>
</comment>
<dbReference type="Proteomes" id="UP000006322">
    <property type="component" value="Unassembled WGS sequence"/>
</dbReference>
<evidence type="ECO:0000313" key="4">
    <source>
        <dbReference type="EMBL" id="GAC35577.1"/>
    </source>
</evidence>
<keyword evidence="2" id="KW-0227">DNA damage</keyword>
<evidence type="ECO:0000256" key="2">
    <source>
        <dbReference type="ARBA" id="ARBA00022763"/>
    </source>
</evidence>